<feature type="transmembrane region" description="Helical" evidence="1">
    <location>
        <begin position="110"/>
        <end position="132"/>
    </location>
</feature>
<evidence type="ECO:0000313" key="2">
    <source>
        <dbReference type="EMBL" id="OQE08735.1"/>
    </source>
</evidence>
<dbReference type="AlphaFoldDB" id="A0A1V6S3V9"/>
<keyword evidence="1" id="KW-0472">Membrane</keyword>
<accession>A0A1V6S3V9</accession>
<protein>
    <submittedName>
        <fullName evidence="2">Uncharacterized protein</fullName>
    </submittedName>
</protein>
<evidence type="ECO:0000256" key="1">
    <source>
        <dbReference type="SAM" id="Phobius"/>
    </source>
</evidence>
<feature type="transmembrane region" description="Helical" evidence="1">
    <location>
        <begin position="138"/>
        <end position="163"/>
    </location>
</feature>
<sequence length="192" mass="21772">YRDLTSIHLHPPPASIIIHQHPSSSSTSIHHLHPPASIIFIHQHPSSSSTIFIHHHLHPPSSSTIFIHHLHPPSSNIICDHHHLRPPSSATTIICDHHHLRPPSSATTIIVSYTYTTSPHIYIFSLVLHFYLRVHFSLQMLTFSFVLFEALSLSPVMAGNQIIRDGTIFPRRPARDRLSNPIPQLLFCLPYI</sequence>
<evidence type="ECO:0000313" key="3">
    <source>
        <dbReference type="Proteomes" id="UP000191342"/>
    </source>
</evidence>
<dbReference type="Proteomes" id="UP000191342">
    <property type="component" value="Unassembled WGS sequence"/>
</dbReference>
<reference evidence="3" key="1">
    <citation type="journal article" date="2017" name="Nat. Microbiol.">
        <title>Global analysis of biosynthetic gene clusters reveals vast potential of secondary metabolite production in Penicillium species.</title>
        <authorList>
            <person name="Nielsen J.C."/>
            <person name="Grijseels S."/>
            <person name="Prigent S."/>
            <person name="Ji B."/>
            <person name="Dainat J."/>
            <person name="Nielsen K.F."/>
            <person name="Frisvad J.C."/>
            <person name="Workman M."/>
            <person name="Nielsen J."/>
        </authorList>
    </citation>
    <scope>NUCLEOTIDE SEQUENCE [LARGE SCALE GENOMIC DNA]</scope>
    <source>
        <strain evidence="3">IBT 14082</strain>
    </source>
</reference>
<dbReference type="EMBL" id="MLQL01000123">
    <property type="protein sequence ID" value="OQE08735.1"/>
    <property type="molecule type" value="Genomic_DNA"/>
</dbReference>
<keyword evidence="1" id="KW-0812">Transmembrane</keyword>
<feature type="non-terminal residue" evidence="2">
    <location>
        <position position="192"/>
    </location>
</feature>
<organism evidence="2 3">
    <name type="scientific">Penicillium flavigenum</name>
    <dbReference type="NCBI Taxonomy" id="254877"/>
    <lineage>
        <taxon>Eukaryota</taxon>
        <taxon>Fungi</taxon>
        <taxon>Dikarya</taxon>
        <taxon>Ascomycota</taxon>
        <taxon>Pezizomycotina</taxon>
        <taxon>Eurotiomycetes</taxon>
        <taxon>Eurotiomycetidae</taxon>
        <taxon>Eurotiales</taxon>
        <taxon>Aspergillaceae</taxon>
        <taxon>Penicillium</taxon>
    </lineage>
</organism>
<keyword evidence="1" id="KW-1133">Transmembrane helix</keyword>
<keyword evidence="3" id="KW-1185">Reference proteome</keyword>
<dbReference type="OrthoDB" id="10606691at2759"/>
<name>A0A1V6S3V9_9EURO</name>
<comment type="caution">
    <text evidence="2">The sequence shown here is derived from an EMBL/GenBank/DDBJ whole genome shotgun (WGS) entry which is preliminary data.</text>
</comment>
<gene>
    <name evidence="2" type="ORF">PENFLA_c123G03425</name>
</gene>
<proteinExistence type="predicted"/>
<feature type="non-terminal residue" evidence="2">
    <location>
        <position position="1"/>
    </location>
</feature>